<sequence length="176" mass="18870">MGSKIEVIQGDITKVKADAIVNAANTSLLGGGGVDGAIHRAGGKGILEDCYKIRERQGGCKTGEAVITTGGNLPAKYVIHTVGPVWSKSNDQKARHLLANAYSNSLKVAVENGVETIAFPNISTGIYHFPKSEAAVIAVATVKYFLNANQQVKKVIFVCFDDENYRLYQSLLTNDQ</sequence>
<evidence type="ECO:0000259" key="1">
    <source>
        <dbReference type="PROSITE" id="PS51154"/>
    </source>
</evidence>
<dbReference type="NCBIfam" id="NF001664">
    <property type="entry name" value="PRK00431.1-6"/>
    <property type="match status" value="1"/>
</dbReference>
<keyword evidence="3" id="KW-1185">Reference proteome</keyword>
<protein>
    <submittedName>
        <fullName evidence="2">O-acetyl-ADP-ribose deacetylase</fullName>
        <ecNumber evidence="2">3.1.1.106</ecNumber>
    </submittedName>
</protein>
<organism evidence="2 3">
    <name type="scientific">Mucilaginibacter calamicampi</name>
    <dbReference type="NCBI Taxonomy" id="1302352"/>
    <lineage>
        <taxon>Bacteria</taxon>
        <taxon>Pseudomonadati</taxon>
        <taxon>Bacteroidota</taxon>
        <taxon>Sphingobacteriia</taxon>
        <taxon>Sphingobacteriales</taxon>
        <taxon>Sphingobacteriaceae</taxon>
        <taxon>Mucilaginibacter</taxon>
    </lineage>
</organism>
<gene>
    <name evidence="2" type="ORF">ACFQZS_05005</name>
</gene>
<dbReference type="InterPro" id="IPR002589">
    <property type="entry name" value="Macro_dom"/>
</dbReference>
<proteinExistence type="predicted"/>
<dbReference type="PANTHER" id="PTHR11106:SF27">
    <property type="entry name" value="MACRO DOMAIN-CONTAINING PROTEIN"/>
    <property type="match status" value="1"/>
</dbReference>
<dbReference type="PANTHER" id="PTHR11106">
    <property type="entry name" value="GANGLIOSIDE INDUCED DIFFERENTIATION ASSOCIATED PROTEIN 2-RELATED"/>
    <property type="match status" value="1"/>
</dbReference>
<dbReference type="GO" id="GO:0061463">
    <property type="term" value="F:O-acetyl-ADP-ribose deacetylase activity"/>
    <property type="evidence" value="ECO:0007669"/>
    <property type="project" value="UniProtKB-EC"/>
</dbReference>
<dbReference type="EMBL" id="JBHTHU010000002">
    <property type="protein sequence ID" value="MFD0749490.1"/>
    <property type="molecule type" value="Genomic_DNA"/>
</dbReference>
<dbReference type="Proteomes" id="UP001596958">
    <property type="component" value="Unassembled WGS sequence"/>
</dbReference>
<dbReference type="RefSeq" id="WP_377097899.1">
    <property type="nucleotide sequence ID" value="NZ_JBHTHU010000002.1"/>
</dbReference>
<dbReference type="CDD" id="cd02908">
    <property type="entry name" value="Macro_OAADPr_deacetylase"/>
    <property type="match status" value="1"/>
</dbReference>
<reference evidence="3" key="1">
    <citation type="journal article" date="2019" name="Int. J. Syst. Evol. Microbiol.">
        <title>The Global Catalogue of Microorganisms (GCM) 10K type strain sequencing project: providing services to taxonomists for standard genome sequencing and annotation.</title>
        <authorList>
            <consortium name="The Broad Institute Genomics Platform"/>
            <consortium name="The Broad Institute Genome Sequencing Center for Infectious Disease"/>
            <person name="Wu L."/>
            <person name="Ma J."/>
        </authorList>
    </citation>
    <scope>NUCLEOTIDE SEQUENCE [LARGE SCALE GENOMIC DNA]</scope>
    <source>
        <strain evidence="3">CCUG 63418</strain>
    </source>
</reference>
<name>A0ABW2YU38_9SPHI</name>
<dbReference type="SUPFAM" id="SSF52949">
    <property type="entry name" value="Macro domain-like"/>
    <property type="match status" value="1"/>
</dbReference>
<dbReference type="Gene3D" id="3.40.220.10">
    <property type="entry name" value="Leucine Aminopeptidase, subunit E, domain 1"/>
    <property type="match status" value="1"/>
</dbReference>
<dbReference type="PROSITE" id="PS51154">
    <property type="entry name" value="MACRO"/>
    <property type="match status" value="1"/>
</dbReference>
<accession>A0ABW2YU38</accession>
<dbReference type="SMART" id="SM00506">
    <property type="entry name" value="A1pp"/>
    <property type="match status" value="1"/>
</dbReference>
<dbReference type="Pfam" id="PF01661">
    <property type="entry name" value="Macro"/>
    <property type="match status" value="1"/>
</dbReference>
<dbReference type="EC" id="3.1.1.106" evidence="2"/>
<dbReference type="InterPro" id="IPR043472">
    <property type="entry name" value="Macro_dom-like"/>
</dbReference>
<comment type="caution">
    <text evidence="2">The sequence shown here is derived from an EMBL/GenBank/DDBJ whole genome shotgun (WGS) entry which is preliminary data.</text>
</comment>
<evidence type="ECO:0000313" key="2">
    <source>
        <dbReference type="EMBL" id="MFD0749490.1"/>
    </source>
</evidence>
<evidence type="ECO:0000313" key="3">
    <source>
        <dbReference type="Proteomes" id="UP001596958"/>
    </source>
</evidence>
<keyword evidence="2" id="KW-0378">Hydrolase</keyword>
<feature type="domain" description="Macro" evidence="1">
    <location>
        <begin position="1"/>
        <end position="176"/>
    </location>
</feature>